<dbReference type="PANTHER" id="PTHR36435">
    <property type="entry name" value="SLR1288 PROTEIN"/>
    <property type="match status" value="1"/>
</dbReference>
<feature type="transmembrane region" description="Helical" evidence="1">
    <location>
        <begin position="63"/>
        <end position="86"/>
    </location>
</feature>
<evidence type="ECO:0000259" key="3">
    <source>
        <dbReference type="Pfam" id="PF10708"/>
    </source>
</evidence>
<evidence type="ECO:0000313" key="5">
    <source>
        <dbReference type="Proteomes" id="UP000294558"/>
    </source>
</evidence>
<dbReference type="Pfam" id="PF02517">
    <property type="entry name" value="Rce1-like"/>
    <property type="match status" value="1"/>
</dbReference>
<gene>
    <name evidence="4" type="ORF">BDK89_1864</name>
</gene>
<evidence type="ECO:0000256" key="1">
    <source>
        <dbReference type="SAM" id="Phobius"/>
    </source>
</evidence>
<protein>
    <submittedName>
        <fullName evidence="4">Uncharacterized protein</fullName>
    </submittedName>
</protein>
<keyword evidence="1" id="KW-0472">Membrane</keyword>
<keyword evidence="5" id="KW-1185">Reference proteome</keyword>
<feature type="transmembrane region" description="Helical" evidence="1">
    <location>
        <begin position="92"/>
        <end position="114"/>
    </location>
</feature>
<dbReference type="GO" id="GO:0004175">
    <property type="term" value="F:endopeptidase activity"/>
    <property type="evidence" value="ECO:0007669"/>
    <property type="project" value="UniProtKB-ARBA"/>
</dbReference>
<feature type="transmembrane region" description="Helical" evidence="1">
    <location>
        <begin position="179"/>
        <end position="199"/>
    </location>
</feature>
<organism evidence="4 5">
    <name type="scientific">Ilumatobacter fluminis</name>
    <dbReference type="NCBI Taxonomy" id="467091"/>
    <lineage>
        <taxon>Bacteria</taxon>
        <taxon>Bacillati</taxon>
        <taxon>Actinomycetota</taxon>
        <taxon>Acidimicrobiia</taxon>
        <taxon>Acidimicrobiales</taxon>
        <taxon>Ilumatobacteraceae</taxon>
        <taxon>Ilumatobacter</taxon>
    </lineage>
</organism>
<comment type="caution">
    <text evidence="4">The sequence shown here is derived from an EMBL/GenBank/DDBJ whole genome shotgun (WGS) entry which is preliminary data.</text>
</comment>
<feature type="transmembrane region" description="Helical" evidence="1">
    <location>
        <begin position="265"/>
        <end position="284"/>
    </location>
</feature>
<dbReference type="EMBL" id="SOAU01000001">
    <property type="protein sequence ID" value="TDT16280.1"/>
    <property type="molecule type" value="Genomic_DNA"/>
</dbReference>
<dbReference type="Proteomes" id="UP000294558">
    <property type="component" value="Unassembled WGS sequence"/>
</dbReference>
<feature type="transmembrane region" description="Helical" evidence="1">
    <location>
        <begin position="211"/>
        <end position="229"/>
    </location>
</feature>
<feature type="domain" description="CAAX prenyl protease 2/Lysostaphin resistance protein A-like" evidence="2">
    <location>
        <begin position="180"/>
        <end position="273"/>
    </location>
</feature>
<dbReference type="AlphaFoldDB" id="A0A4R7HZK9"/>
<evidence type="ECO:0000259" key="2">
    <source>
        <dbReference type="Pfam" id="PF02517"/>
    </source>
</evidence>
<evidence type="ECO:0000313" key="4">
    <source>
        <dbReference type="EMBL" id="TDT16280.1"/>
    </source>
</evidence>
<keyword evidence="1" id="KW-1133">Transmembrane helix</keyword>
<sequence>MVSSLPPPTTAPAGWYPDPYTGGFRYFDGRAWVGAPVPVVPGVAPTMPPLQQREPHPTLPLRAAIGALVVLTASLVAGKVVLDLVVDEDWPLAVYIALAAVVSYGPSLWWAWRVRRRDGDGSWRALGWRPRWSDLGWGPLTWLTAVLCQAMMAAVILALDIPFTSNIEDGELTGDDRTYVVALLVAAVVAAPLVEELIFRGIVLRGFIGRMPLAVALVLQGVLFGAAHVDPSRGIGNVGLVMVLSTVGVVLGGSAYLFRRLGPPMLAHAILNGVALTLVLSGWLDDVESPFEFVLLLANAG</sequence>
<dbReference type="InterPro" id="IPR018929">
    <property type="entry name" value="DUF2510"/>
</dbReference>
<proteinExistence type="predicted"/>
<dbReference type="GO" id="GO:0080120">
    <property type="term" value="P:CAAX-box protein maturation"/>
    <property type="evidence" value="ECO:0007669"/>
    <property type="project" value="UniProtKB-ARBA"/>
</dbReference>
<name>A0A4R7HZK9_9ACTN</name>
<keyword evidence="1" id="KW-0812">Transmembrane</keyword>
<dbReference type="PANTHER" id="PTHR36435:SF1">
    <property type="entry name" value="CAAX AMINO TERMINAL PROTEASE FAMILY PROTEIN"/>
    <property type="match status" value="1"/>
</dbReference>
<feature type="transmembrane region" description="Helical" evidence="1">
    <location>
        <begin position="235"/>
        <end position="258"/>
    </location>
</feature>
<feature type="transmembrane region" description="Helical" evidence="1">
    <location>
        <begin position="135"/>
        <end position="159"/>
    </location>
</feature>
<dbReference type="InterPro" id="IPR052710">
    <property type="entry name" value="CAAX_protease"/>
</dbReference>
<accession>A0A4R7HZK9</accession>
<reference evidence="4 5" key="1">
    <citation type="submission" date="2019-03" db="EMBL/GenBank/DDBJ databases">
        <title>Sequencing the genomes of 1000 actinobacteria strains.</title>
        <authorList>
            <person name="Klenk H.-P."/>
        </authorList>
    </citation>
    <scope>NUCLEOTIDE SEQUENCE [LARGE SCALE GENOMIC DNA]</scope>
    <source>
        <strain evidence="4 5">DSM 18936</strain>
    </source>
</reference>
<dbReference type="InterPro" id="IPR003675">
    <property type="entry name" value="Rce1/LyrA-like_dom"/>
</dbReference>
<dbReference type="Pfam" id="PF10708">
    <property type="entry name" value="DUF2510"/>
    <property type="match status" value="1"/>
</dbReference>
<feature type="domain" description="DUF2510" evidence="3">
    <location>
        <begin position="13"/>
        <end position="43"/>
    </location>
</feature>